<dbReference type="Gene3D" id="3.90.245.10">
    <property type="entry name" value="Ribonucleoside hydrolase-like"/>
    <property type="match status" value="1"/>
</dbReference>
<keyword evidence="2" id="KW-0326">Glycosidase</keyword>
<dbReference type="CDD" id="cd02651">
    <property type="entry name" value="nuc_hydro_IU_UC_XIUA"/>
    <property type="match status" value="1"/>
</dbReference>
<dbReference type="RefSeq" id="WP_345359121.1">
    <property type="nucleotide sequence ID" value="NZ_BAABII010000004.1"/>
</dbReference>
<reference evidence="4 5" key="1">
    <citation type="submission" date="2024-08" db="EMBL/GenBank/DDBJ databases">
        <title>Genome mining of Saccharopolyspora cebuensis PGLac3 from Nigerian medicinal plant.</title>
        <authorList>
            <person name="Ezeobiora C.E."/>
            <person name="Igbokwe N.H."/>
            <person name="Amin D.H."/>
            <person name="Mendie U.E."/>
        </authorList>
    </citation>
    <scope>NUCLEOTIDE SEQUENCE [LARGE SCALE GENOMIC DNA]</scope>
    <source>
        <strain evidence="4 5">PGLac3</strain>
    </source>
</reference>
<accession>A0ABV4CL19</accession>
<dbReference type="Proteomes" id="UP001564626">
    <property type="component" value="Unassembled WGS sequence"/>
</dbReference>
<organism evidence="4 5">
    <name type="scientific">Saccharopolyspora cebuensis</name>
    <dbReference type="NCBI Taxonomy" id="418759"/>
    <lineage>
        <taxon>Bacteria</taxon>
        <taxon>Bacillati</taxon>
        <taxon>Actinomycetota</taxon>
        <taxon>Actinomycetes</taxon>
        <taxon>Pseudonocardiales</taxon>
        <taxon>Pseudonocardiaceae</taxon>
        <taxon>Saccharopolyspora</taxon>
    </lineage>
</organism>
<keyword evidence="1 4" id="KW-0378">Hydrolase</keyword>
<evidence type="ECO:0000313" key="5">
    <source>
        <dbReference type="Proteomes" id="UP001564626"/>
    </source>
</evidence>
<comment type="caution">
    <text evidence="4">The sequence shown here is derived from an EMBL/GenBank/DDBJ whole genome shotgun (WGS) entry which is preliminary data.</text>
</comment>
<dbReference type="InterPro" id="IPR023186">
    <property type="entry name" value="IUNH"/>
</dbReference>
<dbReference type="Pfam" id="PF01156">
    <property type="entry name" value="IU_nuc_hydro"/>
    <property type="match status" value="1"/>
</dbReference>
<dbReference type="GO" id="GO:0016787">
    <property type="term" value="F:hydrolase activity"/>
    <property type="evidence" value="ECO:0007669"/>
    <property type="project" value="UniProtKB-KW"/>
</dbReference>
<feature type="domain" description="Inosine/uridine-preferring nucleoside hydrolase" evidence="3">
    <location>
        <begin position="5"/>
        <end position="294"/>
    </location>
</feature>
<dbReference type="EMBL" id="JBGEHV010000032">
    <property type="protein sequence ID" value="MEY8041168.1"/>
    <property type="molecule type" value="Genomic_DNA"/>
</dbReference>
<keyword evidence="5" id="KW-1185">Reference proteome</keyword>
<gene>
    <name evidence="4" type="ORF">AB8O55_17310</name>
</gene>
<name>A0ABV4CL19_9PSEU</name>
<dbReference type="PANTHER" id="PTHR12304:SF4">
    <property type="entry name" value="URIDINE NUCLEOSIDASE"/>
    <property type="match status" value="1"/>
</dbReference>
<dbReference type="InterPro" id="IPR001910">
    <property type="entry name" value="Inosine/uridine_hydrolase_dom"/>
</dbReference>
<protein>
    <submittedName>
        <fullName evidence="4">Nucleoside hydrolase</fullName>
    </submittedName>
</protein>
<evidence type="ECO:0000313" key="4">
    <source>
        <dbReference type="EMBL" id="MEY8041168.1"/>
    </source>
</evidence>
<dbReference type="PANTHER" id="PTHR12304">
    <property type="entry name" value="INOSINE-URIDINE PREFERRING NUCLEOSIDE HYDROLASE"/>
    <property type="match status" value="1"/>
</dbReference>
<sequence>MPKRILIDCDPGIDDALALALAHGSPELDVMGLTTVGGNTDLDRTTENARCLADYYGLVVPVVRGAGRPLVRAPRTARDVHGESGLGGVLLPPATTPPDDRHAVDFIVDALAAAPGEISLVAVGPLTNIALALHKEPRIAEWAAEFVVMGGSYTRGNNTPAAEFNIAADPEAAAVAFDAPWRPVMIGLDLTHQARANAEVRTRFRGLGRLETELISPCLDFYGQHPSYRDGGPAIHDACAVAYVIAPELFRTAPARVDVETWGRFTSGMTVTDFAAPEPNTDVATDLAADRFWDLVTEAFTRVAEHLPA</sequence>
<evidence type="ECO:0000256" key="1">
    <source>
        <dbReference type="ARBA" id="ARBA00022801"/>
    </source>
</evidence>
<proteinExistence type="predicted"/>
<dbReference type="SUPFAM" id="SSF53590">
    <property type="entry name" value="Nucleoside hydrolase"/>
    <property type="match status" value="1"/>
</dbReference>
<dbReference type="InterPro" id="IPR036452">
    <property type="entry name" value="Ribo_hydro-like"/>
</dbReference>
<evidence type="ECO:0000259" key="3">
    <source>
        <dbReference type="Pfam" id="PF01156"/>
    </source>
</evidence>
<evidence type="ECO:0000256" key="2">
    <source>
        <dbReference type="ARBA" id="ARBA00023295"/>
    </source>
</evidence>